<evidence type="ECO:0000313" key="3">
    <source>
        <dbReference type="Proteomes" id="UP000276194"/>
    </source>
</evidence>
<evidence type="ECO:0000313" key="2">
    <source>
        <dbReference type="EMBL" id="RMT15305.1"/>
    </source>
</evidence>
<organism evidence="2 3">
    <name type="scientific">Pseudomonas amygdali pv. mori</name>
    <dbReference type="NCBI Taxonomy" id="34065"/>
    <lineage>
        <taxon>Bacteria</taxon>
        <taxon>Pseudomonadati</taxon>
        <taxon>Pseudomonadota</taxon>
        <taxon>Gammaproteobacteria</taxon>
        <taxon>Pseudomonadales</taxon>
        <taxon>Pseudomonadaceae</taxon>
        <taxon>Pseudomonas</taxon>
        <taxon>Pseudomonas amygdali</taxon>
    </lineage>
</organism>
<proteinExistence type="predicted"/>
<dbReference type="AlphaFoldDB" id="A0A3M5IWA4"/>
<feature type="transmembrane region" description="Helical" evidence="1">
    <location>
        <begin position="20"/>
        <end position="40"/>
    </location>
</feature>
<name>A0A3M5IWA4_PSEA0</name>
<evidence type="ECO:0000256" key="1">
    <source>
        <dbReference type="SAM" id="Phobius"/>
    </source>
</evidence>
<accession>A0A3M5IWA4</accession>
<keyword evidence="1" id="KW-0812">Transmembrane</keyword>
<gene>
    <name evidence="2" type="ORF">ALP52_103004</name>
</gene>
<dbReference type="EMBL" id="RBTD01000390">
    <property type="protein sequence ID" value="RMT15305.1"/>
    <property type="molecule type" value="Genomic_DNA"/>
</dbReference>
<keyword evidence="1" id="KW-0472">Membrane</keyword>
<comment type="caution">
    <text evidence="2">The sequence shown here is derived from an EMBL/GenBank/DDBJ whole genome shotgun (WGS) entry which is preliminary data.</text>
</comment>
<sequence length="49" mass="5422">MLGLAAEQPVDQKAIAEGWTPLIMLMAAICGICHFFHGLVKNKIQRLDQ</sequence>
<dbReference type="Proteomes" id="UP000276194">
    <property type="component" value="Unassembled WGS sequence"/>
</dbReference>
<keyword evidence="1" id="KW-1133">Transmembrane helix</keyword>
<reference evidence="2 3" key="1">
    <citation type="submission" date="2018-08" db="EMBL/GenBank/DDBJ databases">
        <title>Recombination of ecologically and evolutionarily significant loci maintains genetic cohesion in the Pseudomonas syringae species complex.</title>
        <authorList>
            <person name="Dillon M."/>
            <person name="Thakur S."/>
            <person name="Almeida R.N.D."/>
            <person name="Weir B.S."/>
            <person name="Guttman D.S."/>
        </authorList>
    </citation>
    <scope>NUCLEOTIDE SEQUENCE [LARGE SCALE GENOMIC DNA]</scope>
    <source>
        <strain evidence="2 3">ICMP 6941</strain>
    </source>
</reference>
<protein>
    <submittedName>
        <fullName evidence="2">Uncharacterized protein</fullName>
    </submittedName>
</protein>